<keyword evidence="16" id="KW-0675">Receptor</keyword>
<comment type="caution">
    <text evidence="25">The sequence shown here is derived from an EMBL/GenBank/DDBJ whole genome shotgun (WGS) entry which is preliminary data.</text>
</comment>
<evidence type="ECO:0000256" key="21">
    <source>
        <dbReference type="SAM" id="Phobius"/>
    </source>
</evidence>
<dbReference type="InterPro" id="IPR017441">
    <property type="entry name" value="Protein_kinase_ATP_BS"/>
</dbReference>
<dbReference type="InterPro" id="IPR021820">
    <property type="entry name" value="S-locus_recpt_kinase_C"/>
</dbReference>
<dbReference type="FunFam" id="1.10.510.10:FF:000060">
    <property type="entry name" value="G-type lectin S-receptor-like serine/threonine-protein kinase"/>
    <property type="match status" value="1"/>
</dbReference>
<dbReference type="InterPro" id="IPR000719">
    <property type="entry name" value="Prot_kinase_dom"/>
</dbReference>
<dbReference type="InterPro" id="IPR011009">
    <property type="entry name" value="Kinase-like_dom_sf"/>
</dbReference>
<dbReference type="FunFam" id="3.30.200.20:FF:000330">
    <property type="entry name" value="G-type lectin S-receptor-like serine/threonine-protein kinase At4g03230"/>
    <property type="match status" value="1"/>
</dbReference>
<evidence type="ECO:0000256" key="11">
    <source>
        <dbReference type="ARBA" id="ARBA00022777"/>
    </source>
</evidence>
<feature type="domain" description="Protein kinase" evidence="22">
    <location>
        <begin position="818"/>
        <end position="1102"/>
    </location>
</feature>
<keyword evidence="11" id="KW-0418">Kinase</keyword>
<proteinExistence type="predicted"/>
<dbReference type="InterPro" id="IPR001480">
    <property type="entry name" value="Bulb-type_lectin_dom"/>
</dbReference>
<keyword evidence="17" id="KW-0325">Glycoprotein</keyword>
<dbReference type="CDD" id="cd01098">
    <property type="entry name" value="PAN_AP_plant"/>
    <property type="match status" value="1"/>
</dbReference>
<dbReference type="Pfam" id="PF11883">
    <property type="entry name" value="DUF3403"/>
    <property type="match status" value="1"/>
</dbReference>
<feature type="binding site" evidence="20">
    <location>
        <position position="846"/>
    </location>
    <ligand>
        <name>ATP</name>
        <dbReference type="ChEBI" id="CHEBI:30616"/>
    </ligand>
</feature>
<keyword evidence="5" id="KW-0245">EGF-like domain</keyword>
<dbReference type="PROSITE" id="PS50927">
    <property type="entry name" value="BULB_LECTIN"/>
    <property type="match status" value="2"/>
</dbReference>
<evidence type="ECO:0000256" key="4">
    <source>
        <dbReference type="ARBA" id="ARBA00022527"/>
    </source>
</evidence>
<dbReference type="GO" id="GO:0005524">
    <property type="term" value="F:ATP binding"/>
    <property type="evidence" value="ECO:0007669"/>
    <property type="project" value="UniProtKB-UniRule"/>
</dbReference>
<evidence type="ECO:0000259" key="24">
    <source>
        <dbReference type="PROSITE" id="PS50948"/>
    </source>
</evidence>
<feature type="transmembrane region" description="Helical" evidence="21">
    <location>
        <begin position="736"/>
        <end position="758"/>
    </location>
</feature>
<dbReference type="EC" id="2.7.11.1" evidence="2"/>
<evidence type="ECO:0000256" key="10">
    <source>
        <dbReference type="ARBA" id="ARBA00022741"/>
    </source>
</evidence>
<keyword evidence="9" id="KW-0430">Lectin</keyword>
<keyword evidence="3" id="KW-1003">Cell membrane</keyword>
<evidence type="ECO:0000256" key="17">
    <source>
        <dbReference type="ARBA" id="ARBA00023180"/>
    </source>
</evidence>
<sequence>MFRMGRHHNGKPNHYRWQYLISQNNSYSLGFFSPGSSSYRYLGIWFHKVPGETVVWVANSNNPIKGYSGVLFSNQYGDLVLYATRDQKIPLWSTNIRVEAIGACQGQLLDSGNLILVRGTSKRIVWQSFDYPTNTLLQGMKLGLDKKRGLNWSLTSWRSADGEYLLRIEPNGSSQFFLYRGENRYWRRVPWPWKTVVTVYNYSFLNTEDEIYFSKNYSDSSVIVWTKQDINCEPNNVNTFEYERLPGYEPTFPRDWHLRDGSGGCVRRRLQSSSVWGQVEGFLKVEHVKVPDSTAAIWVDMSMSHQYCEQECKRKCSCSAFASIPIAGKETGCLACGILLSKESNFALGFFSPGGSRFKYLGIWYHKLPGRTVVWVANRENPIGDSSVALSMSSDGNLVLHASTDQNFPIWSTNVSLKGRGACKARLLDSGNLVLVQSERIVWQSFDYPTDTMLPGIKLGLDLKNGFNRFLTSWRSADDPAIGDFSFKLNPTGSPQFFLYKGLIPYWRGKPWTPSVSTTIPQYLFKFTFTNTEDEIYYSYAVDDKSVIIRTVVDNSGLLQSLTWDNGSRQWKQSWWVPKYPYGHCGPYSICNANNVDTSECTCLPGYKPKSLMKWYFRDASAGCLRKQQQTSMCRNREGFIKVAGVKFPDTSIASLMNKSMSSFGCEQFCLRNCSCKAFASLDFGMKGVYCWTWYGELMDVMEYTGGSDLYVRVDTIALAEGESKSNHFLQKKGKLVVVVPSFISAWLVIIIFIYFWFWRRRKTGIRNNILSKKIFDSSIGSNYYEDSLEENGLRGSRNQPDVIYFDFSTVLAATNNFSATNILGQGGFGSVYMGKLSNGQEIAVKRLSKNSRQGIREFKNEVMLIAKLQHRNLVKLLGCCIQKKEQMLIYEYLPNKSLDSILFDKKRRVLDWGRRFTIIVGIARGILYLHQDSRLRIIHRDLKSGNILLDSEMNPKISDFGMARIFKSDQIQDKTNRVVGTYGYMSPEYAVFGKFSIKSDVFSFGVILLEMISGKRSNGFIQEDASYSLIGQVWELWREGRALEIVDSSLEESYNSQEVLRCIQIGLICVQENAVDRPTMSAVVLMLSSETTLSSPKQPAFVFRNSLNTTNSRVGEGSCSVNELSITAVTTR</sequence>
<evidence type="ECO:0000256" key="2">
    <source>
        <dbReference type="ARBA" id="ARBA00012513"/>
    </source>
</evidence>
<keyword evidence="10 20" id="KW-0547">Nucleotide-binding</keyword>
<evidence type="ECO:0000256" key="19">
    <source>
        <dbReference type="ARBA" id="ARBA00048679"/>
    </source>
</evidence>
<evidence type="ECO:0000256" key="7">
    <source>
        <dbReference type="ARBA" id="ARBA00022692"/>
    </source>
</evidence>
<evidence type="ECO:0000256" key="12">
    <source>
        <dbReference type="ARBA" id="ARBA00022840"/>
    </source>
</evidence>
<dbReference type="PROSITE" id="PS00108">
    <property type="entry name" value="PROTEIN_KINASE_ST"/>
    <property type="match status" value="1"/>
</dbReference>
<name>A0A6A6LQ52_HEVBR</name>
<dbReference type="Pfam" id="PF00954">
    <property type="entry name" value="S_locus_glycop"/>
    <property type="match status" value="1"/>
</dbReference>
<comment type="catalytic activity">
    <reaction evidence="18">
        <text>L-threonyl-[protein] + ATP = O-phospho-L-threonyl-[protein] + ADP + H(+)</text>
        <dbReference type="Rhea" id="RHEA:46608"/>
        <dbReference type="Rhea" id="RHEA-COMP:11060"/>
        <dbReference type="Rhea" id="RHEA-COMP:11605"/>
        <dbReference type="ChEBI" id="CHEBI:15378"/>
        <dbReference type="ChEBI" id="CHEBI:30013"/>
        <dbReference type="ChEBI" id="CHEBI:30616"/>
        <dbReference type="ChEBI" id="CHEBI:61977"/>
        <dbReference type="ChEBI" id="CHEBI:456216"/>
        <dbReference type="EC" id="2.7.11.1"/>
    </reaction>
</comment>
<dbReference type="PANTHER" id="PTHR32444:SF130">
    <property type="entry name" value="RECEPTOR-LIKE SERINE_THREONINE-PROTEIN KINASE"/>
    <property type="match status" value="1"/>
</dbReference>
<evidence type="ECO:0000256" key="9">
    <source>
        <dbReference type="ARBA" id="ARBA00022734"/>
    </source>
</evidence>
<dbReference type="GO" id="GO:0048544">
    <property type="term" value="P:recognition of pollen"/>
    <property type="evidence" value="ECO:0007669"/>
    <property type="project" value="InterPro"/>
</dbReference>
<evidence type="ECO:0000256" key="15">
    <source>
        <dbReference type="ARBA" id="ARBA00023157"/>
    </source>
</evidence>
<dbReference type="Proteomes" id="UP000467840">
    <property type="component" value="Chromosome 16"/>
</dbReference>
<keyword evidence="12 20" id="KW-0067">ATP-binding</keyword>
<dbReference type="PROSITE" id="PS00107">
    <property type="entry name" value="PROTEIN_KINASE_ATP"/>
    <property type="match status" value="1"/>
</dbReference>
<dbReference type="SUPFAM" id="SSF51110">
    <property type="entry name" value="alpha-D-mannose-specific plant lectins"/>
    <property type="match status" value="2"/>
</dbReference>
<evidence type="ECO:0000313" key="25">
    <source>
        <dbReference type="EMBL" id="KAF2303570.1"/>
    </source>
</evidence>
<dbReference type="PROSITE" id="PS50948">
    <property type="entry name" value="PAN"/>
    <property type="match status" value="1"/>
</dbReference>
<evidence type="ECO:0000256" key="3">
    <source>
        <dbReference type="ARBA" id="ARBA00022475"/>
    </source>
</evidence>
<dbReference type="CDD" id="cd14066">
    <property type="entry name" value="STKc_IRAK"/>
    <property type="match status" value="1"/>
</dbReference>
<dbReference type="Gene3D" id="1.10.510.10">
    <property type="entry name" value="Transferase(Phosphotransferase) domain 1"/>
    <property type="match status" value="1"/>
</dbReference>
<evidence type="ECO:0000256" key="18">
    <source>
        <dbReference type="ARBA" id="ARBA00047899"/>
    </source>
</evidence>
<dbReference type="InterPro" id="IPR008271">
    <property type="entry name" value="Ser/Thr_kinase_AS"/>
</dbReference>
<dbReference type="Pfam" id="PF08276">
    <property type="entry name" value="PAN_2"/>
    <property type="match status" value="2"/>
</dbReference>
<keyword evidence="8" id="KW-0732">Signal</keyword>
<dbReference type="InterPro" id="IPR001245">
    <property type="entry name" value="Ser-Thr/Tyr_kinase_cat_dom"/>
</dbReference>
<protein>
    <recommendedName>
        <fullName evidence="2">non-specific serine/threonine protein kinase</fullName>
        <ecNumber evidence="2">2.7.11.1</ecNumber>
    </recommendedName>
</protein>
<organism evidence="25 26">
    <name type="scientific">Hevea brasiliensis</name>
    <name type="common">Para rubber tree</name>
    <name type="synonym">Siphonia brasiliensis</name>
    <dbReference type="NCBI Taxonomy" id="3981"/>
    <lineage>
        <taxon>Eukaryota</taxon>
        <taxon>Viridiplantae</taxon>
        <taxon>Streptophyta</taxon>
        <taxon>Embryophyta</taxon>
        <taxon>Tracheophyta</taxon>
        <taxon>Spermatophyta</taxon>
        <taxon>Magnoliopsida</taxon>
        <taxon>eudicotyledons</taxon>
        <taxon>Gunneridae</taxon>
        <taxon>Pentapetalae</taxon>
        <taxon>rosids</taxon>
        <taxon>fabids</taxon>
        <taxon>Malpighiales</taxon>
        <taxon>Euphorbiaceae</taxon>
        <taxon>Crotonoideae</taxon>
        <taxon>Micrandreae</taxon>
        <taxon>Hevea</taxon>
    </lineage>
</organism>
<evidence type="ECO:0000256" key="20">
    <source>
        <dbReference type="PROSITE-ProRule" id="PRU10141"/>
    </source>
</evidence>
<evidence type="ECO:0000256" key="6">
    <source>
        <dbReference type="ARBA" id="ARBA00022679"/>
    </source>
</evidence>
<dbReference type="CDD" id="cd00028">
    <property type="entry name" value="B_lectin"/>
    <property type="match status" value="2"/>
</dbReference>
<evidence type="ECO:0000259" key="23">
    <source>
        <dbReference type="PROSITE" id="PS50927"/>
    </source>
</evidence>
<dbReference type="Gene3D" id="2.90.10.10">
    <property type="entry name" value="Bulb-type lectin domain"/>
    <property type="match status" value="2"/>
</dbReference>
<dbReference type="GO" id="GO:0005886">
    <property type="term" value="C:plasma membrane"/>
    <property type="evidence" value="ECO:0007669"/>
    <property type="project" value="UniProtKB-SubCell"/>
</dbReference>
<dbReference type="AlphaFoldDB" id="A0A6A6LQ52"/>
<dbReference type="PROSITE" id="PS50011">
    <property type="entry name" value="PROTEIN_KINASE_DOM"/>
    <property type="match status" value="1"/>
</dbReference>
<evidence type="ECO:0000256" key="16">
    <source>
        <dbReference type="ARBA" id="ARBA00023170"/>
    </source>
</evidence>
<dbReference type="Pfam" id="PF01453">
    <property type="entry name" value="B_lectin"/>
    <property type="match status" value="2"/>
</dbReference>
<keyword evidence="26" id="KW-1185">Reference proteome</keyword>
<accession>A0A6A6LQ52</accession>
<feature type="domain" description="Bulb-type lectin" evidence="23">
    <location>
        <begin position="5"/>
        <end position="129"/>
    </location>
</feature>
<comment type="catalytic activity">
    <reaction evidence="19">
        <text>L-seryl-[protein] + ATP = O-phospho-L-seryl-[protein] + ADP + H(+)</text>
        <dbReference type="Rhea" id="RHEA:17989"/>
        <dbReference type="Rhea" id="RHEA-COMP:9863"/>
        <dbReference type="Rhea" id="RHEA-COMP:11604"/>
        <dbReference type="ChEBI" id="CHEBI:15378"/>
        <dbReference type="ChEBI" id="CHEBI:29999"/>
        <dbReference type="ChEBI" id="CHEBI:30616"/>
        <dbReference type="ChEBI" id="CHEBI:83421"/>
        <dbReference type="ChEBI" id="CHEBI:456216"/>
        <dbReference type="EC" id="2.7.11.1"/>
    </reaction>
</comment>
<evidence type="ECO:0000256" key="13">
    <source>
        <dbReference type="ARBA" id="ARBA00022989"/>
    </source>
</evidence>
<keyword evidence="6" id="KW-0808">Transferase</keyword>
<dbReference type="PANTHER" id="PTHR32444">
    <property type="entry name" value="BULB-TYPE LECTIN DOMAIN-CONTAINING PROTEIN"/>
    <property type="match status" value="1"/>
</dbReference>
<dbReference type="EMBL" id="JAAGAX010000009">
    <property type="protein sequence ID" value="KAF2303570.1"/>
    <property type="molecule type" value="Genomic_DNA"/>
</dbReference>
<dbReference type="InterPro" id="IPR003609">
    <property type="entry name" value="Pan_app"/>
</dbReference>
<dbReference type="GO" id="GO:0004674">
    <property type="term" value="F:protein serine/threonine kinase activity"/>
    <property type="evidence" value="ECO:0007669"/>
    <property type="project" value="UniProtKB-KW"/>
</dbReference>
<evidence type="ECO:0000313" key="26">
    <source>
        <dbReference type="Proteomes" id="UP000467840"/>
    </source>
</evidence>
<dbReference type="SMART" id="SM00473">
    <property type="entry name" value="PAN_AP"/>
    <property type="match status" value="2"/>
</dbReference>
<dbReference type="SUPFAM" id="SSF56112">
    <property type="entry name" value="Protein kinase-like (PK-like)"/>
    <property type="match status" value="1"/>
</dbReference>
<dbReference type="SMART" id="SM00220">
    <property type="entry name" value="S_TKc"/>
    <property type="match status" value="1"/>
</dbReference>
<evidence type="ECO:0000256" key="14">
    <source>
        <dbReference type="ARBA" id="ARBA00023136"/>
    </source>
</evidence>
<reference evidence="25 26" key="1">
    <citation type="journal article" date="2020" name="Mol. Plant">
        <title>The Chromosome-Based Rubber Tree Genome Provides New Insights into Spurge Genome Evolution and Rubber Biosynthesis.</title>
        <authorList>
            <person name="Liu J."/>
            <person name="Shi C."/>
            <person name="Shi C.C."/>
            <person name="Li W."/>
            <person name="Zhang Q.J."/>
            <person name="Zhang Y."/>
            <person name="Li K."/>
            <person name="Lu H.F."/>
            <person name="Shi C."/>
            <person name="Zhu S.T."/>
            <person name="Xiao Z.Y."/>
            <person name="Nan H."/>
            <person name="Yue Y."/>
            <person name="Zhu X.G."/>
            <person name="Wu Y."/>
            <person name="Hong X.N."/>
            <person name="Fan G.Y."/>
            <person name="Tong Y."/>
            <person name="Zhang D."/>
            <person name="Mao C.L."/>
            <person name="Liu Y.L."/>
            <person name="Hao S.J."/>
            <person name="Liu W.Q."/>
            <person name="Lv M.Q."/>
            <person name="Zhang H.B."/>
            <person name="Liu Y."/>
            <person name="Hu-Tang G.R."/>
            <person name="Wang J.P."/>
            <person name="Wang J.H."/>
            <person name="Sun Y.H."/>
            <person name="Ni S.B."/>
            <person name="Chen W.B."/>
            <person name="Zhang X.C."/>
            <person name="Jiao Y.N."/>
            <person name="Eichler E.E."/>
            <person name="Li G.H."/>
            <person name="Liu X."/>
            <person name="Gao L.Z."/>
        </authorList>
    </citation>
    <scope>NUCLEOTIDE SEQUENCE [LARGE SCALE GENOMIC DNA]</scope>
    <source>
        <strain evidence="26">cv. GT1</strain>
        <tissue evidence="25">Leaf</tissue>
    </source>
</reference>
<evidence type="ECO:0000256" key="1">
    <source>
        <dbReference type="ARBA" id="ARBA00004251"/>
    </source>
</evidence>
<keyword evidence="15" id="KW-1015">Disulfide bond</keyword>
<dbReference type="InterPro" id="IPR036426">
    <property type="entry name" value="Bulb-type_lectin_dom_sf"/>
</dbReference>
<dbReference type="SMART" id="SM00108">
    <property type="entry name" value="B_lectin"/>
    <property type="match status" value="2"/>
</dbReference>
<feature type="domain" description="Bulb-type lectin" evidence="23">
    <location>
        <begin position="325"/>
        <end position="448"/>
    </location>
</feature>
<gene>
    <name evidence="25" type="ORF">GH714_019236</name>
</gene>
<keyword evidence="13 21" id="KW-1133">Transmembrane helix</keyword>
<dbReference type="Gene3D" id="3.30.200.20">
    <property type="entry name" value="Phosphorylase Kinase, domain 1"/>
    <property type="match status" value="1"/>
</dbReference>
<evidence type="ECO:0000256" key="5">
    <source>
        <dbReference type="ARBA" id="ARBA00022536"/>
    </source>
</evidence>
<keyword evidence="7 21" id="KW-0812">Transmembrane</keyword>
<evidence type="ECO:0000256" key="8">
    <source>
        <dbReference type="ARBA" id="ARBA00022729"/>
    </source>
</evidence>
<evidence type="ECO:0000259" key="22">
    <source>
        <dbReference type="PROSITE" id="PS50011"/>
    </source>
</evidence>
<feature type="domain" description="Apple" evidence="24">
    <location>
        <begin position="634"/>
        <end position="715"/>
    </location>
</feature>
<keyword evidence="14 21" id="KW-0472">Membrane</keyword>
<dbReference type="FunFam" id="2.90.10.10:FF:000005">
    <property type="entry name" value="G-type lectin S-receptor-like serine/threonine-protein kinase"/>
    <property type="match status" value="2"/>
</dbReference>
<dbReference type="GO" id="GO:0030246">
    <property type="term" value="F:carbohydrate binding"/>
    <property type="evidence" value="ECO:0007669"/>
    <property type="project" value="UniProtKB-KW"/>
</dbReference>
<comment type="subcellular location">
    <subcellularLocation>
        <location evidence="1">Cell membrane</location>
        <topology evidence="1">Single-pass type I membrane protein</topology>
    </subcellularLocation>
</comment>
<dbReference type="Pfam" id="PF07714">
    <property type="entry name" value="PK_Tyr_Ser-Thr"/>
    <property type="match status" value="1"/>
</dbReference>
<dbReference type="InterPro" id="IPR000858">
    <property type="entry name" value="S_locus_glycoprot_dom"/>
</dbReference>
<keyword evidence="4" id="KW-0723">Serine/threonine-protein kinase</keyword>